<dbReference type="InterPro" id="IPR011010">
    <property type="entry name" value="DNA_brk_join_enz"/>
</dbReference>
<dbReference type="SUPFAM" id="SSF56349">
    <property type="entry name" value="DNA breaking-rejoining enzymes"/>
    <property type="match status" value="1"/>
</dbReference>
<evidence type="ECO:0000259" key="7">
    <source>
        <dbReference type="PROSITE" id="PS51900"/>
    </source>
</evidence>
<dbReference type="InterPro" id="IPR013762">
    <property type="entry name" value="Integrase-like_cat_sf"/>
</dbReference>
<evidence type="ECO:0000256" key="5">
    <source>
        <dbReference type="PROSITE-ProRule" id="PRU01248"/>
    </source>
</evidence>
<dbReference type="RefSeq" id="WP_012927604.1">
    <property type="nucleotide sequence ID" value="NC_013730.1"/>
</dbReference>
<keyword evidence="9" id="KW-1185">Reference proteome</keyword>
<keyword evidence="4" id="KW-0233">DNA recombination</keyword>
<sequence>MITIRIDEKEPTLLVVSFSEDPVGNNLIREIAGRRWSYSRRCWLLPNTRDSVVKVGKLFGKAYCRFDEAVVRLYKPDASSKVIESATNPLWPPQQANAQSKPFRYMPPVLEYDQHPIIIAGCNALQIGNYSYRTLKNYKQALIALIRYAGSIPLDELTRAQYQAYLLFLTEKKRLSSATINVHINAYKFYQEKVLQRDKLYFDIDYPRQPTKLPTVYSVDEVRAIIKATTSLKYRTLFRLIYSTGLRLSEAAHLHLVDLDRDRRLITVRAGKGKKDRVVMLSEKLDLDINTYLNQYRPHRYLFEDASTREPISIRTIQQVYSNTVRFAGIVKRGGIHSLRHSFATHLLESGVDIRHIQELLGHESILTTMRYTHVTADKISKLRSPLDDL</sequence>
<name>D2QLD0_SPILD</name>
<evidence type="ECO:0000313" key="9">
    <source>
        <dbReference type="Proteomes" id="UP000002028"/>
    </source>
</evidence>
<dbReference type="STRING" id="504472.Slin_3066"/>
<gene>
    <name evidence="8" type="ordered locus">Slin_3066</name>
</gene>
<comment type="similarity">
    <text evidence="1">Belongs to the 'phage' integrase family.</text>
</comment>
<keyword evidence="2" id="KW-0229">DNA integration</keyword>
<evidence type="ECO:0000313" key="8">
    <source>
        <dbReference type="EMBL" id="ADB39077.1"/>
    </source>
</evidence>
<feature type="domain" description="Tyr recombinase" evidence="6">
    <location>
        <begin position="212"/>
        <end position="385"/>
    </location>
</feature>
<dbReference type="EMBL" id="CP001769">
    <property type="protein sequence ID" value="ADB39077.1"/>
    <property type="molecule type" value="Genomic_DNA"/>
</dbReference>
<evidence type="ECO:0000256" key="1">
    <source>
        <dbReference type="ARBA" id="ARBA00008857"/>
    </source>
</evidence>
<accession>D2QLD0</accession>
<evidence type="ECO:0000256" key="3">
    <source>
        <dbReference type="ARBA" id="ARBA00023125"/>
    </source>
</evidence>
<dbReference type="InterPro" id="IPR044068">
    <property type="entry name" value="CB"/>
</dbReference>
<dbReference type="eggNOG" id="COG4974">
    <property type="taxonomic scope" value="Bacteria"/>
</dbReference>
<dbReference type="AlphaFoldDB" id="D2QLD0"/>
<dbReference type="InterPro" id="IPR010998">
    <property type="entry name" value="Integrase_recombinase_N"/>
</dbReference>
<keyword evidence="3 5" id="KW-0238">DNA-binding</keyword>
<dbReference type="InterPro" id="IPR050090">
    <property type="entry name" value="Tyrosine_recombinase_XerCD"/>
</dbReference>
<dbReference type="Pfam" id="PF00589">
    <property type="entry name" value="Phage_integrase"/>
    <property type="match status" value="1"/>
</dbReference>
<dbReference type="PROSITE" id="PS51898">
    <property type="entry name" value="TYR_RECOMBINASE"/>
    <property type="match status" value="1"/>
</dbReference>
<dbReference type="PROSITE" id="PS51900">
    <property type="entry name" value="CB"/>
    <property type="match status" value="1"/>
</dbReference>
<evidence type="ECO:0000259" key="6">
    <source>
        <dbReference type="PROSITE" id="PS51898"/>
    </source>
</evidence>
<dbReference type="PANTHER" id="PTHR30349:SF64">
    <property type="entry name" value="PROPHAGE INTEGRASE INTD-RELATED"/>
    <property type="match status" value="1"/>
</dbReference>
<dbReference type="KEGG" id="sli:Slin_3066"/>
<dbReference type="Gene3D" id="1.10.443.10">
    <property type="entry name" value="Intergrase catalytic core"/>
    <property type="match status" value="1"/>
</dbReference>
<evidence type="ECO:0000256" key="2">
    <source>
        <dbReference type="ARBA" id="ARBA00022908"/>
    </source>
</evidence>
<dbReference type="InterPro" id="IPR002104">
    <property type="entry name" value="Integrase_catalytic"/>
</dbReference>
<proteinExistence type="inferred from homology"/>
<dbReference type="Gene3D" id="1.10.150.130">
    <property type="match status" value="1"/>
</dbReference>
<dbReference type="GO" id="GO:0003677">
    <property type="term" value="F:DNA binding"/>
    <property type="evidence" value="ECO:0007669"/>
    <property type="project" value="UniProtKB-UniRule"/>
</dbReference>
<dbReference type="GO" id="GO:0015074">
    <property type="term" value="P:DNA integration"/>
    <property type="evidence" value="ECO:0007669"/>
    <property type="project" value="UniProtKB-KW"/>
</dbReference>
<dbReference type="InterPro" id="IPR004107">
    <property type="entry name" value="Integrase_SAM-like_N"/>
</dbReference>
<organism evidence="8 9">
    <name type="scientific">Spirosoma linguale (strain ATCC 33905 / DSM 74 / LMG 10896 / Claus 1)</name>
    <dbReference type="NCBI Taxonomy" id="504472"/>
    <lineage>
        <taxon>Bacteria</taxon>
        <taxon>Pseudomonadati</taxon>
        <taxon>Bacteroidota</taxon>
        <taxon>Cytophagia</taxon>
        <taxon>Cytophagales</taxon>
        <taxon>Cytophagaceae</taxon>
        <taxon>Spirosoma</taxon>
    </lineage>
</organism>
<dbReference type="PANTHER" id="PTHR30349">
    <property type="entry name" value="PHAGE INTEGRASE-RELATED"/>
    <property type="match status" value="1"/>
</dbReference>
<dbReference type="Pfam" id="PF13495">
    <property type="entry name" value="Phage_int_SAM_4"/>
    <property type="match status" value="1"/>
</dbReference>
<dbReference type="Proteomes" id="UP000002028">
    <property type="component" value="Chromosome"/>
</dbReference>
<dbReference type="HOGENOM" id="CLU_027562_9_5_10"/>
<feature type="domain" description="Core-binding (CB)" evidence="7">
    <location>
        <begin position="112"/>
        <end position="195"/>
    </location>
</feature>
<evidence type="ECO:0000256" key="4">
    <source>
        <dbReference type="ARBA" id="ARBA00023172"/>
    </source>
</evidence>
<reference evidence="8 9" key="1">
    <citation type="journal article" date="2010" name="Stand. Genomic Sci.">
        <title>Complete genome sequence of Spirosoma linguale type strain (1).</title>
        <authorList>
            <person name="Lail K."/>
            <person name="Sikorski J."/>
            <person name="Saunders E."/>
            <person name="Lapidus A."/>
            <person name="Glavina Del Rio T."/>
            <person name="Copeland A."/>
            <person name="Tice H."/>
            <person name="Cheng J.-F."/>
            <person name="Lucas S."/>
            <person name="Nolan M."/>
            <person name="Bruce D."/>
            <person name="Goodwin L."/>
            <person name="Pitluck S."/>
            <person name="Ivanova N."/>
            <person name="Mavromatis K."/>
            <person name="Ovchinnikova G."/>
            <person name="Pati A."/>
            <person name="Chen A."/>
            <person name="Palaniappan K."/>
            <person name="Land M."/>
            <person name="Hauser L."/>
            <person name="Chang Y.-J."/>
            <person name="Jeffries C.D."/>
            <person name="Chain P."/>
            <person name="Brettin T."/>
            <person name="Detter J.C."/>
            <person name="Schuetze A."/>
            <person name="Rohde M."/>
            <person name="Tindall B.J."/>
            <person name="Goeker M."/>
            <person name="Bristow J."/>
            <person name="Eisen J.A."/>
            <person name="Markowitz V."/>
            <person name="Hugenholtz P."/>
            <person name="Kyrpides N.C."/>
            <person name="Klenk H.-P."/>
            <person name="Chen F."/>
        </authorList>
    </citation>
    <scope>NUCLEOTIDE SEQUENCE [LARGE SCALE GENOMIC DNA]</scope>
    <source>
        <strain evidence="9">ATCC 33905 / DSM 74 / LMG 10896 / Claus 1</strain>
    </source>
</reference>
<dbReference type="GO" id="GO:0006310">
    <property type="term" value="P:DNA recombination"/>
    <property type="evidence" value="ECO:0007669"/>
    <property type="project" value="UniProtKB-KW"/>
</dbReference>
<protein>
    <submittedName>
        <fullName evidence="8">Integrase family protein</fullName>
    </submittedName>
</protein>